<dbReference type="PANTHER" id="PTHR30069:SF29">
    <property type="entry name" value="HEMOGLOBIN AND HEMOGLOBIN-HAPTOGLOBIN-BINDING PROTEIN 1-RELATED"/>
    <property type="match status" value="1"/>
</dbReference>
<comment type="subcellular location">
    <subcellularLocation>
        <location evidence="1 12">Cell outer membrane</location>
        <topology evidence="1 12">Multi-pass membrane protein</topology>
    </subcellularLocation>
</comment>
<keyword evidence="3 12" id="KW-0813">Transport</keyword>
<evidence type="ECO:0000313" key="18">
    <source>
        <dbReference type="EMBL" id="TCP12345.1"/>
    </source>
</evidence>
<evidence type="ECO:0000256" key="7">
    <source>
        <dbReference type="ARBA" id="ARBA00022737"/>
    </source>
</evidence>
<evidence type="ECO:0000256" key="15">
    <source>
        <dbReference type="SAM" id="SignalP"/>
    </source>
</evidence>
<dbReference type="SUPFAM" id="SSF56935">
    <property type="entry name" value="Porins"/>
    <property type="match status" value="1"/>
</dbReference>
<feature type="domain" description="TonB-dependent receptor-like beta-barrel" evidence="16">
    <location>
        <begin position="286"/>
        <end position="781"/>
    </location>
</feature>
<dbReference type="GO" id="GO:0009279">
    <property type="term" value="C:cell outer membrane"/>
    <property type="evidence" value="ECO:0007669"/>
    <property type="project" value="UniProtKB-SubCell"/>
</dbReference>
<evidence type="ECO:0000313" key="19">
    <source>
        <dbReference type="Proteomes" id="UP000294841"/>
    </source>
</evidence>
<gene>
    <name evidence="18" type="ORF">EV697_104155</name>
</gene>
<reference evidence="18 19" key="1">
    <citation type="submission" date="2019-03" db="EMBL/GenBank/DDBJ databases">
        <title>Genomic Encyclopedia of Type Strains, Phase IV (KMG-IV): sequencing the most valuable type-strain genomes for metagenomic binning, comparative biology and taxonomic classification.</title>
        <authorList>
            <person name="Goeker M."/>
        </authorList>
    </citation>
    <scope>NUCLEOTIDE SEQUENCE [LARGE SCALE GENOMIC DNA]</scope>
    <source>
        <strain evidence="18 19">DSM 28231</strain>
    </source>
</reference>
<dbReference type="AlphaFoldDB" id="A0A4R2MX43"/>
<keyword evidence="8 14" id="KW-0798">TonB box</keyword>
<keyword evidence="6 15" id="KW-0732">Signal</keyword>
<evidence type="ECO:0000256" key="8">
    <source>
        <dbReference type="ARBA" id="ARBA00023077"/>
    </source>
</evidence>
<dbReference type="InterPro" id="IPR010949">
    <property type="entry name" value="TonB_Hb/transfer/lactofer_rcpt"/>
</dbReference>
<keyword evidence="9 12" id="KW-0472">Membrane</keyword>
<evidence type="ECO:0000259" key="17">
    <source>
        <dbReference type="Pfam" id="PF07715"/>
    </source>
</evidence>
<evidence type="ECO:0000256" key="12">
    <source>
        <dbReference type="PROSITE-ProRule" id="PRU01360"/>
    </source>
</evidence>
<dbReference type="InterPro" id="IPR000531">
    <property type="entry name" value="Beta-barrel_TonB"/>
</dbReference>
<evidence type="ECO:0000256" key="4">
    <source>
        <dbReference type="ARBA" id="ARBA00022452"/>
    </source>
</evidence>
<dbReference type="PROSITE" id="PS01156">
    <property type="entry name" value="TONB_DEPENDENT_REC_2"/>
    <property type="match status" value="1"/>
</dbReference>
<feature type="domain" description="TonB-dependent receptor plug" evidence="17">
    <location>
        <begin position="45"/>
        <end position="151"/>
    </location>
</feature>
<evidence type="ECO:0000259" key="16">
    <source>
        <dbReference type="Pfam" id="PF00593"/>
    </source>
</evidence>
<feature type="signal peptide" evidence="15">
    <location>
        <begin position="1"/>
        <end position="26"/>
    </location>
</feature>
<dbReference type="NCBIfam" id="TIGR01786">
    <property type="entry name" value="TonB-hemlactrns"/>
    <property type="match status" value="1"/>
</dbReference>
<keyword evidence="10 18" id="KW-0675">Receptor</keyword>
<dbReference type="InterPro" id="IPR039426">
    <property type="entry name" value="TonB-dep_rcpt-like"/>
</dbReference>
<feature type="chain" id="PRO_5020208618" evidence="15">
    <location>
        <begin position="27"/>
        <end position="830"/>
    </location>
</feature>
<comment type="similarity">
    <text evidence="2">Belongs to the TonB-dependent receptor family. Hemoglobin/haptoglobin binding protein subfamily.</text>
</comment>
<evidence type="ECO:0000256" key="5">
    <source>
        <dbReference type="ARBA" id="ARBA00022692"/>
    </source>
</evidence>
<dbReference type="EMBL" id="SLXI01000004">
    <property type="protein sequence ID" value="TCP12345.1"/>
    <property type="molecule type" value="Genomic_DNA"/>
</dbReference>
<feature type="short sequence motif" description="TonB C-terminal box" evidence="13">
    <location>
        <begin position="813"/>
        <end position="830"/>
    </location>
</feature>
<keyword evidence="7" id="KW-0677">Repeat</keyword>
<dbReference type="Pfam" id="PF07715">
    <property type="entry name" value="Plug"/>
    <property type="match status" value="1"/>
</dbReference>
<keyword evidence="19" id="KW-1185">Reference proteome</keyword>
<organism evidence="18 19">
    <name type="scientific">Bisgaardia hudsonensis</name>
    <dbReference type="NCBI Taxonomy" id="109472"/>
    <lineage>
        <taxon>Bacteria</taxon>
        <taxon>Pseudomonadati</taxon>
        <taxon>Pseudomonadota</taxon>
        <taxon>Gammaproteobacteria</taxon>
        <taxon>Pasteurellales</taxon>
        <taxon>Pasteurellaceae</taxon>
        <taxon>Bisgaardia</taxon>
    </lineage>
</organism>
<dbReference type="PANTHER" id="PTHR30069">
    <property type="entry name" value="TONB-DEPENDENT OUTER MEMBRANE RECEPTOR"/>
    <property type="match status" value="1"/>
</dbReference>
<evidence type="ECO:0000256" key="9">
    <source>
        <dbReference type="ARBA" id="ARBA00023136"/>
    </source>
</evidence>
<dbReference type="GO" id="GO:0015344">
    <property type="term" value="F:siderophore uptake transmembrane transporter activity"/>
    <property type="evidence" value="ECO:0007669"/>
    <property type="project" value="TreeGrafter"/>
</dbReference>
<dbReference type="Gene3D" id="2.170.130.10">
    <property type="entry name" value="TonB-dependent receptor, plug domain"/>
    <property type="match status" value="1"/>
</dbReference>
<dbReference type="InterPro" id="IPR036942">
    <property type="entry name" value="Beta-barrel_TonB_sf"/>
</dbReference>
<evidence type="ECO:0000256" key="1">
    <source>
        <dbReference type="ARBA" id="ARBA00004571"/>
    </source>
</evidence>
<dbReference type="Proteomes" id="UP000294841">
    <property type="component" value="Unassembled WGS sequence"/>
</dbReference>
<proteinExistence type="inferred from homology"/>
<evidence type="ECO:0000256" key="14">
    <source>
        <dbReference type="RuleBase" id="RU003357"/>
    </source>
</evidence>
<comment type="caution">
    <text evidence="18">The sequence shown here is derived from an EMBL/GenBank/DDBJ whole genome shotgun (WGS) entry which is preliminary data.</text>
</comment>
<keyword evidence="11 12" id="KW-0998">Cell outer membrane</keyword>
<evidence type="ECO:0000256" key="6">
    <source>
        <dbReference type="ARBA" id="ARBA00022729"/>
    </source>
</evidence>
<evidence type="ECO:0000256" key="11">
    <source>
        <dbReference type="ARBA" id="ARBA00023237"/>
    </source>
</evidence>
<keyword evidence="5 12" id="KW-0812">Transmembrane</keyword>
<dbReference type="Gene3D" id="2.40.170.20">
    <property type="entry name" value="TonB-dependent receptor, beta-barrel domain"/>
    <property type="match status" value="1"/>
</dbReference>
<dbReference type="CDD" id="cd01347">
    <property type="entry name" value="ligand_gated_channel"/>
    <property type="match status" value="1"/>
</dbReference>
<dbReference type="InterPro" id="IPR010917">
    <property type="entry name" value="TonB_rcpt_CS"/>
</dbReference>
<evidence type="ECO:0000256" key="13">
    <source>
        <dbReference type="PROSITE-ProRule" id="PRU10144"/>
    </source>
</evidence>
<sequence length="830" mass="95159">MLNKIFFANKALFLYFSIFSFSTVSADDLDIITIESAEISTSKPSIERKTHTTIQKELIRDTSDLARYTTDVGIADNGRRLKGFSMRGVEGNRVGISIDGVALPDFEENSLYNRYGNFNNSRLSIDSELVRNIDIVKGADSFNQGSGALGGGVIYRTLNTDDILMQEEKWGGLVRSGYSSKNDEWVYTIGAAYKGEKLDALLLHSQRHGHEMESAGGNITPWADCYSWDSKEECSAKIATDAMYGTRRIHPDPEKHRYKSYLFKIGYQLIPSHKVGINLSAQDKTQYTWEHSYDYSLGGWREVDDYEKRLNLNLYYIYTPENNTYISKIHTAFDHMSAENGSINYKGKRKYGDKSIREPMDKIDNRKMTSTFNRLSITAESQPFQIFKMDNLLTLKAYYSEKEFENINLDKFLYTFDGSHYRIGDVQSTLKYTIQRPVKNKVFSISLQDNLFINDIFSSTFGVKYNHEKMDVRPYRSDTPCSNNCLWAEEKMPPKDTTFVNWNGFFGVDAQLNYNWKVGYNIGTGYRIPTSSEMIFTYRNPAGNWLANPDLKAERSLNHNLFLKGEGTLGYFNLNLHYTNYKDFLFQKESFMSYPIDFIQNGKHYTCGVNYDCGDAGVAYTIAQQMVNLDSAKIYGLEISGKLNLDEVSPLPRGLSAMGSLGYTKGKLSTGDSLLTLQPLKLVLGLDYEDPTGKFGIFTRATYNRGKKAGDAKVTNHFVSFDKGCQKWEDDLWFGRRCILPGDLEEKESYNWLNESYWTVDVFGFYKPIKKLTLRAGIYNLFNKKYHTWDSLRGINRYSTTNTVPPDDRQGLERYYAPGRNYSLSIEYKF</sequence>
<dbReference type="Pfam" id="PF00593">
    <property type="entry name" value="TonB_dep_Rec_b-barrel"/>
    <property type="match status" value="1"/>
</dbReference>
<protein>
    <submittedName>
        <fullName evidence="18">Hemoglobin/transferrin/lactoferrin receptor protein</fullName>
    </submittedName>
</protein>
<keyword evidence="4 12" id="KW-1134">Transmembrane beta strand</keyword>
<evidence type="ECO:0000256" key="10">
    <source>
        <dbReference type="ARBA" id="ARBA00023170"/>
    </source>
</evidence>
<evidence type="ECO:0000256" key="3">
    <source>
        <dbReference type="ARBA" id="ARBA00022448"/>
    </source>
</evidence>
<dbReference type="GO" id="GO:0044718">
    <property type="term" value="P:siderophore transmembrane transport"/>
    <property type="evidence" value="ECO:0007669"/>
    <property type="project" value="TreeGrafter"/>
</dbReference>
<name>A0A4R2MX43_9PAST</name>
<accession>A0A4R2MX43</accession>
<dbReference type="InterPro" id="IPR037066">
    <property type="entry name" value="Plug_dom_sf"/>
</dbReference>
<dbReference type="PROSITE" id="PS52016">
    <property type="entry name" value="TONB_DEPENDENT_REC_3"/>
    <property type="match status" value="1"/>
</dbReference>
<evidence type="ECO:0000256" key="2">
    <source>
        <dbReference type="ARBA" id="ARBA00008143"/>
    </source>
</evidence>
<dbReference type="RefSeq" id="WP_165906479.1">
    <property type="nucleotide sequence ID" value="NZ_CP016605.1"/>
</dbReference>
<dbReference type="InterPro" id="IPR012910">
    <property type="entry name" value="Plug_dom"/>
</dbReference>